<name>A0A2J6R3G0_HYAVF</name>
<proteinExistence type="predicted"/>
<feature type="domain" description="Lysine-specific metallo-endopeptidase" evidence="3">
    <location>
        <begin position="292"/>
        <end position="349"/>
    </location>
</feature>
<feature type="signal peptide" evidence="2">
    <location>
        <begin position="1"/>
        <end position="20"/>
    </location>
</feature>
<accession>A0A2J6R3G0</accession>
<dbReference type="EMBL" id="KZ613957">
    <property type="protein sequence ID" value="PMD33048.1"/>
    <property type="molecule type" value="Genomic_DNA"/>
</dbReference>
<dbReference type="AlphaFoldDB" id="A0A2J6R3G0"/>
<dbReference type="Gene3D" id="3.40.390.10">
    <property type="entry name" value="Collagenase (Catalytic Domain)"/>
    <property type="match status" value="1"/>
</dbReference>
<evidence type="ECO:0000256" key="1">
    <source>
        <dbReference type="SAM" id="MobiDB-lite"/>
    </source>
</evidence>
<evidence type="ECO:0000313" key="5">
    <source>
        <dbReference type="Proteomes" id="UP000235786"/>
    </source>
</evidence>
<dbReference type="InterPro" id="IPR024079">
    <property type="entry name" value="MetalloPept_cat_dom_sf"/>
</dbReference>
<organism evidence="4 5">
    <name type="scientific">Hyaloscypha variabilis (strain UAMH 11265 / GT02V1 / F)</name>
    <name type="common">Meliniomyces variabilis</name>
    <dbReference type="NCBI Taxonomy" id="1149755"/>
    <lineage>
        <taxon>Eukaryota</taxon>
        <taxon>Fungi</taxon>
        <taxon>Dikarya</taxon>
        <taxon>Ascomycota</taxon>
        <taxon>Pezizomycotina</taxon>
        <taxon>Leotiomycetes</taxon>
        <taxon>Helotiales</taxon>
        <taxon>Hyaloscyphaceae</taxon>
        <taxon>Hyaloscypha</taxon>
        <taxon>Hyaloscypha variabilis</taxon>
    </lineage>
</organism>
<reference evidence="4 5" key="1">
    <citation type="submission" date="2016-04" db="EMBL/GenBank/DDBJ databases">
        <title>A degradative enzymes factory behind the ericoid mycorrhizal symbiosis.</title>
        <authorList>
            <consortium name="DOE Joint Genome Institute"/>
            <person name="Martino E."/>
            <person name="Morin E."/>
            <person name="Grelet G."/>
            <person name="Kuo A."/>
            <person name="Kohler A."/>
            <person name="Daghino S."/>
            <person name="Barry K."/>
            <person name="Choi C."/>
            <person name="Cichocki N."/>
            <person name="Clum A."/>
            <person name="Copeland A."/>
            <person name="Hainaut M."/>
            <person name="Haridas S."/>
            <person name="Labutti K."/>
            <person name="Lindquist E."/>
            <person name="Lipzen A."/>
            <person name="Khouja H.-R."/>
            <person name="Murat C."/>
            <person name="Ohm R."/>
            <person name="Olson A."/>
            <person name="Spatafora J."/>
            <person name="Veneault-Fourrey C."/>
            <person name="Henrissat B."/>
            <person name="Grigoriev I."/>
            <person name="Martin F."/>
            <person name="Perotto S."/>
        </authorList>
    </citation>
    <scope>NUCLEOTIDE SEQUENCE [LARGE SCALE GENOMIC DNA]</scope>
    <source>
        <strain evidence="4 5">F</strain>
    </source>
</reference>
<dbReference type="OrthoDB" id="3510493at2759"/>
<dbReference type="SUPFAM" id="SSF55486">
    <property type="entry name" value="Metalloproteases ('zincins'), catalytic domain"/>
    <property type="match status" value="1"/>
</dbReference>
<dbReference type="PROSITE" id="PS51257">
    <property type="entry name" value="PROKAR_LIPOPROTEIN"/>
    <property type="match status" value="1"/>
</dbReference>
<dbReference type="GO" id="GO:0004222">
    <property type="term" value="F:metalloendopeptidase activity"/>
    <property type="evidence" value="ECO:0007669"/>
    <property type="project" value="InterPro"/>
</dbReference>
<evidence type="ECO:0000256" key="2">
    <source>
        <dbReference type="SAM" id="SignalP"/>
    </source>
</evidence>
<feature type="region of interest" description="Disordered" evidence="1">
    <location>
        <begin position="355"/>
        <end position="397"/>
    </location>
</feature>
<dbReference type="Pfam" id="PF14521">
    <property type="entry name" value="Aspzincin_M35"/>
    <property type="match status" value="1"/>
</dbReference>
<gene>
    <name evidence="4" type="ORF">L207DRAFT_590119</name>
</gene>
<feature type="compositionally biased region" description="Low complexity" evidence="1">
    <location>
        <begin position="366"/>
        <end position="377"/>
    </location>
</feature>
<keyword evidence="5" id="KW-1185">Reference proteome</keyword>
<keyword evidence="2" id="KW-0732">Signal</keyword>
<dbReference type="InterPro" id="IPR029463">
    <property type="entry name" value="Lys_MEP"/>
</dbReference>
<sequence length="397" mass="43512">MQINLFKALLLLITFGQCHVANQPTISWTLVGCDDWTYPKKDPAKPNLELFTIQQIWDNANLMITNAMSQIDAIPIDESVLLKTFSKKSAGINAEFMFGTHWTTFMGATKGDAATFTKIKETYTDIQSALAKTLITTDTTQTPPTTILDLPNTQAFLFCEGDSFQYGKIKNTQFEFQNVWYAEVTSTATDGTAGRTEYLVPSAYASGGSVRPCTEPFIKDQDPNDPRQPYIGKTFDTVQKIIKTGENEGTAVEETFLGMILCPSQHPGFPTPNAILKQNFQPPKPPVSDFSTSVAGTLLHEMAHVVGRSKKINGRWADQASGFNQCVSLAKSKPDQALINPDSYRIFAEMNMSPATEWRARKSKDTAPTGPSGSAGPSGPGPKKPGGSSRRARRYVN</sequence>
<evidence type="ECO:0000259" key="3">
    <source>
        <dbReference type="Pfam" id="PF14521"/>
    </source>
</evidence>
<feature type="chain" id="PRO_5014380154" description="Lysine-specific metallo-endopeptidase domain-containing protein" evidence="2">
    <location>
        <begin position="21"/>
        <end position="397"/>
    </location>
</feature>
<protein>
    <recommendedName>
        <fullName evidence="3">Lysine-specific metallo-endopeptidase domain-containing protein</fullName>
    </recommendedName>
</protein>
<dbReference type="Proteomes" id="UP000235786">
    <property type="component" value="Unassembled WGS sequence"/>
</dbReference>
<evidence type="ECO:0000313" key="4">
    <source>
        <dbReference type="EMBL" id="PMD33048.1"/>
    </source>
</evidence>